<dbReference type="Proteomes" id="UP001628091">
    <property type="component" value="Unassembled WGS sequence"/>
</dbReference>
<organism evidence="1 2">
    <name type="scientific">Phyllobacterium phragmitis</name>
    <dbReference type="NCBI Taxonomy" id="2670329"/>
    <lineage>
        <taxon>Bacteria</taxon>
        <taxon>Pseudomonadati</taxon>
        <taxon>Pseudomonadota</taxon>
        <taxon>Alphaproteobacteria</taxon>
        <taxon>Hyphomicrobiales</taxon>
        <taxon>Phyllobacteriaceae</taxon>
        <taxon>Phyllobacterium</taxon>
    </lineage>
</organism>
<proteinExistence type="predicted"/>
<sequence length="95" mass="10669">MLRHCGELEGRENRPPVQPALRAAMRAWVTWLCNWRIAGLEADRLRPPDAEASCRCSLAHTGEAAWPSPVETPTAPIARLAMAIMRKILFIIRQP</sequence>
<evidence type="ECO:0000313" key="1">
    <source>
        <dbReference type="EMBL" id="GAB1581818.1"/>
    </source>
</evidence>
<keyword evidence="2" id="KW-1185">Reference proteome</keyword>
<accession>A0ABQ0GYU4</accession>
<dbReference type="EMBL" id="BAAFZP010000001">
    <property type="protein sequence ID" value="GAB1581818.1"/>
    <property type="molecule type" value="Genomic_DNA"/>
</dbReference>
<name>A0ABQ0GYU4_9HYPH</name>
<comment type="caution">
    <text evidence="1">The sequence shown here is derived from an EMBL/GenBank/DDBJ whole genome shotgun (WGS) entry which is preliminary data.</text>
</comment>
<reference evidence="1 2" key="1">
    <citation type="submission" date="2024-10" db="EMBL/GenBank/DDBJ databases">
        <title>Isolation, draft genome sequencing and identification of Phyllobacterium sp. NSA23, isolated from leaf soil.</title>
        <authorList>
            <person name="Akita H."/>
        </authorList>
    </citation>
    <scope>NUCLEOTIDE SEQUENCE [LARGE SCALE GENOMIC DNA]</scope>
    <source>
        <strain evidence="1 2">NSA23</strain>
    </source>
</reference>
<protein>
    <submittedName>
        <fullName evidence="1">Uncharacterized protein</fullName>
    </submittedName>
</protein>
<evidence type="ECO:0000313" key="2">
    <source>
        <dbReference type="Proteomes" id="UP001628091"/>
    </source>
</evidence>
<gene>
    <name evidence="1" type="ORF">PPNSA23_17610</name>
</gene>